<dbReference type="Pfam" id="PF03110">
    <property type="entry name" value="SBP"/>
    <property type="match status" value="1"/>
</dbReference>
<accession>S8CG24</accession>
<protein>
    <recommendedName>
        <fullName evidence="12">SBP-type domain-containing protein</fullName>
    </recommendedName>
</protein>
<evidence type="ECO:0000259" key="12">
    <source>
        <dbReference type="PROSITE" id="PS51141"/>
    </source>
</evidence>
<feature type="compositionally biased region" description="Polar residues" evidence="11">
    <location>
        <begin position="460"/>
        <end position="471"/>
    </location>
</feature>
<evidence type="ECO:0000313" key="14">
    <source>
        <dbReference type="Proteomes" id="UP000015453"/>
    </source>
</evidence>
<keyword evidence="8" id="KW-0539">Nucleus</keyword>
<feature type="domain" description="SBP-type" evidence="12">
    <location>
        <begin position="132"/>
        <end position="209"/>
    </location>
</feature>
<dbReference type="SUPFAM" id="SSF103612">
    <property type="entry name" value="SBT domain"/>
    <property type="match status" value="1"/>
</dbReference>
<keyword evidence="14" id="KW-1185">Reference proteome</keyword>
<dbReference type="AlphaFoldDB" id="S8CG24"/>
<dbReference type="InterPro" id="IPR044817">
    <property type="entry name" value="SBP-like"/>
</dbReference>
<dbReference type="GO" id="GO:0005634">
    <property type="term" value="C:nucleus"/>
    <property type="evidence" value="ECO:0007669"/>
    <property type="project" value="UniProtKB-SubCell"/>
</dbReference>
<evidence type="ECO:0000256" key="2">
    <source>
        <dbReference type="ARBA" id="ARBA00022723"/>
    </source>
</evidence>
<evidence type="ECO:0000256" key="10">
    <source>
        <dbReference type="PROSITE-ProRule" id="PRU00470"/>
    </source>
</evidence>
<dbReference type="PANTHER" id="PTHR31251:SF223">
    <property type="entry name" value="SBP-TYPE DOMAIN-CONTAINING PROTEIN"/>
    <property type="match status" value="1"/>
</dbReference>
<comment type="subcellular location">
    <subcellularLocation>
        <location evidence="1">Nucleus</location>
    </subcellularLocation>
</comment>
<keyword evidence="2" id="KW-0479">Metal-binding</keyword>
<dbReference type="PANTHER" id="PTHR31251">
    <property type="entry name" value="SQUAMOSA PROMOTER-BINDING-LIKE PROTEIN 4"/>
    <property type="match status" value="1"/>
</dbReference>
<feature type="non-terminal residue" evidence="13">
    <location>
        <position position="872"/>
    </location>
</feature>
<dbReference type="Proteomes" id="UP000015453">
    <property type="component" value="Unassembled WGS sequence"/>
</dbReference>
<feature type="region of interest" description="Disordered" evidence="11">
    <location>
        <begin position="295"/>
        <end position="344"/>
    </location>
</feature>
<dbReference type="InterPro" id="IPR036893">
    <property type="entry name" value="SBP_sf"/>
</dbReference>
<dbReference type="InterPro" id="IPR004333">
    <property type="entry name" value="SBP_dom"/>
</dbReference>
<dbReference type="EMBL" id="AUSU01004005">
    <property type="protein sequence ID" value="EPS65839.1"/>
    <property type="molecule type" value="Genomic_DNA"/>
</dbReference>
<dbReference type="GO" id="GO:0008270">
    <property type="term" value="F:zinc ion binding"/>
    <property type="evidence" value="ECO:0007669"/>
    <property type="project" value="UniProtKB-KW"/>
</dbReference>
<evidence type="ECO:0000256" key="9">
    <source>
        <dbReference type="ARBA" id="ARBA00056472"/>
    </source>
</evidence>
<gene>
    <name evidence="13" type="ORF">M569_08937</name>
</gene>
<dbReference type="FunFam" id="4.10.1100.10:FF:000001">
    <property type="entry name" value="Squamosa promoter-binding-like protein 14"/>
    <property type="match status" value="1"/>
</dbReference>
<feature type="compositionally biased region" description="Low complexity" evidence="11">
    <location>
        <begin position="315"/>
        <end position="330"/>
    </location>
</feature>
<evidence type="ECO:0000256" key="4">
    <source>
        <dbReference type="ARBA" id="ARBA00022833"/>
    </source>
</evidence>
<dbReference type="PROSITE" id="PS51141">
    <property type="entry name" value="ZF_SBP"/>
    <property type="match status" value="1"/>
</dbReference>
<evidence type="ECO:0000256" key="8">
    <source>
        <dbReference type="ARBA" id="ARBA00023242"/>
    </source>
</evidence>
<keyword evidence="7" id="KW-0804">Transcription</keyword>
<keyword evidence="3 10" id="KW-0863">Zinc-finger</keyword>
<dbReference type="Gene3D" id="4.10.1100.10">
    <property type="entry name" value="Transcription factor, SBP-box domain"/>
    <property type="match status" value="1"/>
</dbReference>
<feature type="region of interest" description="Disordered" evidence="11">
    <location>
        <begin position="67"/>
        <end position="130"/>
    </location>
</feature>
<reference evidence="13 14" key="1">
    <citation type="journal article" date="2013" name="BMC Genomics">
        <title>The miniature genome of a carnivorous plant Genlisea aurea contains a low number of genes and short non-coding sequences.</title>
        <authorList>
            <person name="Leushkin E.V."/>
            <person name="Sutormin R.A."/>
            <person name="Nabieva E.R."/>
            <person name="Penin A.A."/>
            <person name="Kondrashov A.S."/>
            <person name="Logacheva M.D."/>
        </authorList>
    </citation>
    <scope>NUCLEOTIDE SEQUENCE [LARGE SCALE GENOMIC DNA]</scope>
</reference>
<proteinExistence type="predicted"/>
<sequence length="872" mass="95887">MEEAGSQVVTPIVSYQNMVGRYCVSHPVPKKRSGLHYHPPNAANTSKAWSADGWDWDSARFIAKPSQCSEVTERTDRGASVKPESNHPIGEDVENLRENGETDSAEPQNASRPVKKARPGSPSGSGGANSNYPVCQVDACNENLSAAKDYHKRHKVCEVHSKAAEALVGKQTQRFCQQCSRFHPLAEFDEGKRSCRRRLAGHNRRRRKIHSEENNQPLLLPQTLDPNLGNPNLVNLLVALSHAQRNNRDTSISAPDKSQLIRFISSPNPSVPGALTASPQVKGSLHNNHVFNGIPIDRKNASPSTKDLLGVLTPTPSSEMQSSQTSTQGSDSEKSKSSSADESAHLNLHGGKLKEFPILGKERSSTACDNKTTPFLLLGYSSEDCVAKKSQTDLNLSLASNPVVTHDFFAIEISKEKSKEDDLPGSRGEMLKKDNVDLRNFCGTSLRLFGGSPEPGENCSFRSSPEQIEQPSTSGSNHSPSSLNSDSLDPTGRIIFKLFDKDPAQLPGSLRMQIYNWLSKSPSDMESHIRPGCILLSLYISMPTFAWDQAKNLLDYVKSLAVDIDAHFWGTARFLVYTDRQMASFNEGKTRLCRSWRTEAAPELISVSPLAVVRGQATSLLLKGRRLLTPGTKIHCTSAVGFCIRKKPTSCQGSVLDEVIVDNFEIIGGSASSDLGRCYIEVEIGLKGSSFPLIVADQSICDELVFLERDIEACVPDVGRWSREQALHFLHELGWLFQRKRGRFSPAAPAYCLARLKFLLIFSVDHDFPAVVKTLLDVLLELNLSGETSERESLEMLSEIHLLNRAVQQRSRSMATMLINYSVIDPADHSKKRYIFAPNVAGPGGLTPLHLAACLSREDELVDALTSDPLEV</sequence>
<evidence type="ECO:0000256" key="7">
    <source>
        <dbReference type="ARBA" id="ARBA00023163"/>
    </source>
</evidence>
<keyword evidence="6" id="KW-0238">DNA-binding</keyword>
<evidence type="ECO:0000256" key="11">
    <source>
        <dbReference type="SAM" id="MobiDB-lite"/>
    </source>
</evidence>
<feature type="compositionally biased region" description="Low complexity" evidence="11">
    <location>
        <begin position="472"/>
        <end position="487"/>
    </location>
</feature>
<evidence type="ECO:0000313" key="13">
    <source>
        <dbReference type="EMBL" id="EPS65839.1"/>
    </source>
</evidence>
<dbReference type="Pfam" id="PF26102">
    <property type="entry name" value="Ig_SPL7"/>
    <property type="match status" value="1"/>
</dbReference>
<dbReference type="GO" id="GO:0003677">
    <property type="term" value="F:DNA binding"/>
    <property type="evidence" value="ECO:0007669"/>
    <property type="project" value="UniProtKB-KW"/>
</dbReference>
<name>S8CG24_9LAMI</name>
<comment type="caution">
    <text evidence="13">The sequence shown here is derived from an EMBL/GenBank/DDBJ whole genome shotgun (WGS) entry which is preliminary data.</text>
</comment>
<dbReference type="OrthoDB" id="514967at2759"/>
<organism evidence="13 14">
    <name type="scientific">Genlisea aurea</name>
    <dbReference type="NCBI Taxonomy" id="192259"/>
    <lineage>
        <taxon>Eukaryota</taxon>
        <taxon>Viridiplantae</taxon>
        <taxon>Streptophyta</taxon>
        <taxon>Embryophyta</taxon>
        <taxon>Tracheophyta</taxon>
        <taxon>Spermatophyta</taxon>
        <taxon>Magnoliopsida</taxon>
        <taxon>eudicotyledons</taxon>
        <taxon>Gunneridae</taxon>
        <taxon>Pentapetalae</taxon>
        <taxon>asterids</taxon>
        <taxon>lamiids</taxon>
        <taxon>Lamiales</taxon>
        <taxon>Lentibulariaceae</taxon>
        <taxon>Genlisea</taxon>
    </lineage>
</organism>
<keyword evidence="4" id="KW-0862">Zinc</keyword>
<evidence type="ECO:0000256" key="3">
    <source>
        <dbReference type="ARBA" id="ARBA00022771"/>
    </source>
</evidence>
<keyword evidence="5" id="KW-0805">Transcription regulation</keyword>
<feature type="region of interest" description="Disordered" evidence="11">
    <location>
        <begin position="453"/>
        <end position="487"/>
    </location>
</feature>
<evidence type="ECO:0000256" key="5">
    <source>
        <dbReference type="ARBA" id="ARBA00023015"/>
    </source>
</evidence>
<comment type="function">
    <text evidence="9">Probable transcriptional factor. Binds to the promoter of the SQUAMOSA gene.</text>
</comment>
<evidence type="ECO:0000256" key="6">
    <source>
        <dbReference type="ARBA" id="ARBA00023125"/>
    </source>
</evidence>
<evidence type="ECO:0000256" key="1">
    <source>
        <dbReference type="ARBA" id="ARBA00004123"/>
    </source>
</evidence>